<keyword evidence="2" id="KW-1185">Reference proteome</keyword>
<gene>
    <name evidence="1" type="ORF">NDU88_009917</name>
</gene>
<dbReference type="Proteomes" id="UP001066276">
    <property type="component" value="Chromosome 6"/>
</dbReference>
<protein>
    <submittedName>
        <fullName evidence="1">Uncharacterized protein</fullName>
    </submittedName>
</protein>
<evidence type="ECO:0000313" key="2">
    <source>
        <dbReference type="Proteomes" id="UP001066276"/>
    </source>
</evidence>
<name>A0AAV7QSX8_PLEWA</name>
<evidence type="ECO:0000313" key="1">
    <source>
        <dbReference type="EMBL" id="KAJ1143611.1"/>
    </source>
</evidence>
<organism evidence="1 2">
    <name type="scientific">Pleurodeles waltl</name>
    <name type="common">Iberian ribbed newt</name>
    <dbReference type="NCBI Taxonomy" id="8319"/>
    <lineage>
        <taxon>Eukaryota</taxon>
        <taxon>Metazoa</taxon>
        <taxon>Chordata</taxon>
        <taxon>Craniata</taxon>
        <taxon>Vertebrata</taxon>
        <taxon>Euteleostomi</taxon>
        <taxon>Amphibia</taxon>
        <taxon>Batrachia</taxon>
        <taxon>Caudata</taxon>
        <taxon>Salamandroidea</taxon>
        <taxon>Salamandridae</taxon>
        <taxon>Pleurodelinae</taxon>
        <taxon>Pleurodeles</taxon>
    </lineage>
</organism>
<sequence length="90" mass="9658">MECLACQEVLRMLGDVVPPQVPVWSALPNQRVLRCVSPEHLKAPGSAENAGGCSPAPGAGMEYLDQTAYPALRESRALKGARKCCECWGM</sequence>
<dbReference type="AlphaFoldDB" id="A0AAV7QSX8"/>
<accession>A0AAV7QSX8</accession>
<comment type="caution">
    <text evidence="1">The sequence shown here is derived from an EMBL/GenBank/DDBJ whole genome shotgun (WGS) entry which is preliminary data.</text>
</comment>
<proteinExistence type="predicted"/>
<reference evidence="1" key="1">
    <citation type="journal article" date="2022" name="bioRxiv">
        <title>Sequencing and chromosome-scale assembly of the giantPleurodeles waltlgenome.</title>
        <authorList>
            <person name="Brown T."/>
            <person name="Elewa A."/>
            <person name="Iarovenko S."/>
            <person name="Subramanian E."/>
            <person name="Araus A.J."/>
            <person name="Petzold A."/>
            <person name="Susuki M."/>
            <person name="Suzuki K.-i.T."/>
            <person name="Hayashi T."/>
            <person name="Toyoda A."/>
            <person name="Oliveira C."/>
            <person name="Osipova E."/>
            <person name="Leigh N.D."/>
            <person name="Simon A."/>
            <person name="Yun M.H."/>
        </authorList>
    </citation>
    <scope>NUCLEOTIDE SEQUENCE</scope>
    <source>
        <strain evidence="1">20211129_DDA</strain>
        <tissue evidence="1">Liver</tissue>
    </source>
</reference>
<dbReference type="EMBL" id="JANPWB010000010">
    <property type="protein sequence ID" value="KAJ1143611.1"/>
    <property type="molecule type" value="Genomic_DNA"/>
</dbReference>